<keyword evidence="9" id="KW-1185">Reference proteome</keyword>
<comment type="similarity">
    <text evidence="1">Belongs to the disease resistance NB-LRR family.</text>
</comment>
<dbReference type="Pfam" id="PF18052">
    <property type="entry name" value="Rx_N"/>
    <property type="match status" value="1"/>
</dbReference>
<organism evidence="8 9">
    <name type="scientific">Zizania palustris</name>
    <name type="common">Northern wild rice</name>
    <dbReference type="NCBI Taxonomy" id="103762"/>
    <lineage>
        <taxon>Eukaryota</taxon>
        <taxon>Viridiplantae</taxon>
        <taxon>Streptophyta</taxon>
        <taxon>Embryophyta</taxon>
        <taxon>Tracheophyta</taxon>
        <taxon>Spermatophyta</taxon>
        <taxon>Magnoliopsida</taxon>
        <taxon>Liliopsida</taxon>
        <taxon>Poales</taxon>
        <taxon>Poaceae</taxon>
        <taxon>BOP clade</taxon>
        <taxon>Oryzoideae</taxon>
        <taxon>Oryzeae</taxon>
        <taxon>Zizaniinae</taxon>
        <taxon>Zizania</taxon>
    </lineage>
</organism>
<dbReference type="Proteomes" id="UP000729402">
    <property type="component" value="Unassembled WGS sequence"/>
</dbReference>
<evidence type="ECO:0000256" key="2">
    <source>
        <dbReference type="ARBA" id="ARBA00022614"/>
    </source>
</evidence>
<dbReference type="GO" id="GO:0000166">
    <property type="term" value="F:nucleotide binding"/>
    <property type="evidence" value="ECO:0007669"/>
    <property type="project" value="UniProtKB-KW"/>
</dbReference>
<dbReference type="PANTHER" id="PTHR19338">
    <property type="entry name" value="TRANSLOCASE OF INNER MITOCHONDRIAL MEMBRANE 13 HOMOLOG"/>
    <property type="match status" value="1"/>
</dbReference>
<evidence type="ECO:0000313" key="7">
    <source>
        <dbReference type="EMBL" id="KAG8090596.1"/>
    </source>
</evidence>
<evidence type="ECO:0000256" key="1">
    <source>
        <dbReference type="ARBA" id="ARBA00008894"/>
    </source>
</evidence>
<dbReference type="EMBL" id="JAAALK010000081">
    <property type="protein sequence ID" value="KAG8090601.1"/>
    <property type="molecule type" value="Genomic_DNA"/>
</dbReference>
<keyword evidence="4" id="KW-0547">Nucleotide-binding</keyword>
<gene>
    <name evidence="7" type="ORF">GUJ93_ZPchr0011g28059</name>
    <name evidence="8" type="ORF">GUJ93_ZPchr0011g28494</name>
</gene>
<dbReference type="PANTHER" id="PTHR19338:SF69">
    <property type="entry name" value="OS07G0294100 PROTEIN"/>
    <property type="match status" value="1"/>
</dbReference>
<keyword evidence="2" id="KW-0433">Leucine-rich repeat</keyword>
<sequence>MGKLLDKVCEQLKVEYDLQKSVKEDIMKLNEELWRMHAALEKISNVPSDQLDDETKIWAGKVGELAYNIEDNIDTFMLRVDGPETTEKHSFRWLIDKCRTLLSKVKIRRRIANNIKEVMSQFKEVQELRDG</sequence>
<keyword evidence="5" id="KW-0611">Plant defense</keyword>
<evidence type="ECO:0000313" key="9">
    <source>
        <dbReference type="Proteomes" id="UP000729402"/>
    </source>
</evidence>
<feature type="domain" description="Disease resistance N-terminal" evidence="6">
    <location>
        <begin position="1"/>
        <end position="92"/>
    </location>
</feature>
<protein>
    <recommendedName>
        <fullName evidence="6">Disease resistance N-terminal domain-containing protein</fullName>
    </recommendedName>
</protein>
<dbReference type="GO" id="GO:0006952">
    <property type="term" value="P:defense response"/>
    <property type="evidence" value="ECO:0007669"/>
    <property type="project" value="UniProtKB-KW"/>
</dbReference>
<evidence type="ECO:0000256" key="4">
    <source>
        <dbReference type="ARBA" id="ARBA00022741"/>
    </source>
</evidence>
<accession>A0A8J5WIX7</accession>
<keyword evidence="3" id="KW-0677">Repeat</keyword>
<dbReference type="InterPro" id="IPR038005">
    <property type="entry name" value="RX-like_CC"/>
</dbReference>
<name>A0A8J5WIX7_ZIZPA</name>
<proteinExistence type="inferred from homology"/>
<dbReference type="AlphaFoldDB" id="A0A8J5WIX7"/>
<evidence type="ECO:0000259" key="6">
    <source>
        <dbReference type="Pfam" id="PF18052"/>
    </source>
</evidence>
<evidence type="ECO:0000256" key="3">
    <source>
        <dbReference type="ARBA" id="ARBA00022737"/>
    </source>
</evidence>
<dbReference type="OrthoDB" id="1742798at2759"/>
<dbReference type="InterPro" id="IPR041118">
    <property type="entry name" value="Rx_N"/>
</dbReference>
<dbReference type="CDD" id="cd14798">
    <property type="entry name" value="RX-CC_like"/>
    <property type="match status" value="1"/>
</dbReference>
<reference evidence="8" key="1">
    <citation type="journal article" date="2021" name="bioRxiv">
        <title>Whole Genome Assembly and Annotation of Northern Wild Rice, Zizania palustris L., Supports a Whole Genome Duplication in the Zizania Genus.</title>
        <authorList>
            <person name="Haas M."/>
            <person name="Kono T."/>
            <person name="Macchietto M."/>
            <person name="Millas R."/>
            <person name="McGilp L."/>
            <person name="Shao M."/>
            <person name="Duquette J."/>
            <person name="Hirsch C.N."/>
            <person name="Kimball J."/>
        </authorList>
    </citation>
    <scope>NUCLEOTIDE SEQUENCE</scope>
    <source>
        <tissue evidence="8">Fresh leaf tissue</tissue>
    </source>
</reference>
<evidence type="ECO:0000256" key="5">
    <source>
        <dbReference type="ARBA" id="ARBA00022821"/>
    </source>
</evidence>
<comment type="caution">
    <text evidence="8">The sequence shown here is derived from an EMBL/GenBank/DDBJ whole genome shotgun (WGS) entry which is preliminary data.</text>
</comment>
<dbReference type="EMBL" id="JAAALK010000081">
    <property type="protein sequence ID" value="KAG8090596.1"/>
    <property type="molecule type" value="Genomic_DNA"/>
</dbReference>
<reference evidence="8" key="2">
    <citation type="submission" date="2021-02" db="EMBL/GenBank/DDBJ databases">
        <authorList>
            <person name="Kimball J.A."/>
            <person name="Haas M.W."/>
            <person name="Macchietto M."/>
            <person name="Kono T."/>
            <person name="Duquette J."/>
            <person name="Shao M."/>
        </authorList>
    </citation>
    <scope>NUCLEOTIDE SEQUENCE</scope>
    <source>
        <tissue evidence="8">Fresh leaf tissue</tissue>
    </source>
</reference>
<evidence type="ECO:0000313" key="8">
    <source>
        <dbReference type="EMBL" id="KAG8090601.1"/>
    </source>
</evidence>